<dbReference type="OrthoDB" id="4090081at2759"/>
<keyword evidence="4" id="KW-1185">Reference proteome</keyword>
<dbReference type="Proteomes" id="UP001152797">
    <property type="component" value="Unassembled WGS sequence"/>
</dbReference>
<dbReference type="EMBL" id="CAMXCT010002919">
    <property type="protein sequence ID" value="CAI4001350.1"/>
    <property type="molecule type" value="Genomic_DNA"/>
</dbReference>
<dbReference type="InterPro" id="IPR051251">
    <property type="entry name" value="STK_FNIP-Repeat"/>
</dbReference>
<name>A0A9P1D1M5_9DINO</name>
<dbReference type="SUPFAM" id="SSF52058">
    <property type="entry name" value="L domain-like"/>
    <property type="match status" value="1"/>
</dbReference>
<dbReference type="PANTHER" id="PTHR32134:SF92">
    <property type="entry name" value="FNIP REPEAT-CONTAINING PROTEIN"/>
    <property type="match status" value="1"/>
</dbReference>
<dbReference type="Pfam" id="PF05725">
    <property type="entry name" value="FNIP"/>
    <property type="match status" value="2"/>
</dbReference>
<dbReference type="EMBL" id="CAMXCT030002919">
    <property type="protein sequence ID" value="CAL4788662.1"/>
    <property type="molecule type" value="Genomic_DNA"/>
</dbReference>
<feature type="non-terminal residue" evidence="1">
    <location>
        <position position="1"/>
    </location>
</feature>
<comment type="caution">
    <text evidence="1">The sequence shown here is derived from an EMBL/GenBank/DDBJ whole genome shotgun (WGS) entry which is preliminary data.</text>
</comment>
<reference evidence="2" key="2">
    <citation type="submission" date="2024-04" db="EMBL/GenBank/DDBJ databases">
        <authorList>
            <person name="Chen Y."/>
            <person name="Shah S."/>
            <person name="Dougan E. K."/>
            <person name="Thang M."/>
            <person name="Chan C."/>
        </authorList>
    </citation>
    <scope>NUCLEOTIDE SEQUENCE [LARGE SCALE GENOMIC DNA]</scope>
</reference>
<protein>
    <submittedName>
        <fullName evidence="3">F-box and FNIP repeat-containing protein L60</fullName>
    </submittedName>
</protein>
<evidence type="ECO:0000313" key="1">
    <source>
        <dbReference type="EMBL" id="CAI4001350.1"/>
    </source>
</evidence>
<sequence length="515" mass="58564">IKNTWLRDDIGRYWTTGKSIKHAFSPWPIREHSVGEGNIRLVFPDRTQMFLDRPVDVAQLHIPPSSLRTLTFGKVFDDDVSEVRWPLRLESPSCGFAFNRSLDRDGSGGFASKLIQVLRTGRRFNMPVQKVSWPEGLRELYLGHCFCQDLSTVAWPLALRALHLGFSFRSSLLPWHLPASLQADSGSGLQLRPHHSLALFPSAAAGISVAEHVQNESYRAFLQYRPLREWIAPPALRELHFGTLFDQPLADAQLPDTLHALIFGASFSQCIDNVRLPPRLEQLCFGNNFTGGGCRLPFCRWPVSLRHLRASSLFSLTPGAANLPDGLTHLHLGDRCKWPLQKIGLPAVYCSTWAWEIRRVISRCNIRWPRRLQTLAFGMTFNRPLQDVLLPATLCELHFGNRFDQALDGIRWPSQLRLLHFGSDSNHSLASANLPDQLETLVLGRFFQQDLYVPLPQSLLHLTLGECFPLERHPLFWRPYLKELSTKRLFLNVPVDATFPETLHKLDCDGDILEV</sequence>
<proteinExistence type="predicted"/>
<dbReference type="InterPro" id="IPR008615">
    <property type="entry name" value="FNIP"/>
</dbReference>
<dbReference type="AlphaFoldDB" id="A0A9P1D1M5"/>
<accession>A0A9P1D1M5</accession>
<dbReference type="PANTHER" id="PTHR32134">
    <property type="entry name" value="FNIP REPEAT-CONTAINING PROTEIN"/>
    <property type="match status" value="1"/>
</dbReference>
<evidence type="ECO:0000313" key="4">
    <source>
        <dbReference type="Proteomes" id="UP001152797"/>
    </source>
</evidence>
<organism evidence="1">
    <name type="scientific">Cladocopium goreaui</name>
    <dbReference type="NCBI Taxonomy" id="2562237"/>
    <lineage>
        <taxon>Eukaryota</taxon>
        <taxon>Sar</taxon>
        <taxon>Alveolata</taxon>
        <taxon>Dinophyceae</taxon>
        <taxon>Suessiales</taxon>
        <taxon>Symbiodiniaceae</taxon>
        <taxon>Cladocopium</taxon>
    </lineage>
</organism>
<gene>
    <name evidence="1" type="ORF">C1SCF055_LOCUS27404</name>
</gene>
<evidence type="ECO:0000313" key="2">
    <source>
        <dbReference type="EMBL" id="CAL1154725.1"/>
    </source>
</evidence>
<reference evidence="1" key="1">
    <citation type="submission" date="2022-10" db="EMBL/GenBank/DDBJ databases">
        <authorList>
            <person name="Chen Y."/>
            <person name="Dougan E. K."/>
            <person name="Chan C."/>
            <person name="Rhodes N."/>
            <person name="Thang M."/>
        </authorList>
    </citation>
    <scope>NUCLEOTIDE SEQUENCE</scope>
</reference>
<evidence type="ECO:0000313" key="3">
    <source>
        <dbReference type="EMBL" id="CAL4788662.1"/>
    </source>
</evidence>
<dbReference type="EMBL" id="CAMXCT020002919">
    <property type="protein sequence ID" value="CAL1154725.1"/>
    <property type="molecule type" value="Genomic_DNA"/>
</dbReference>